<sequence length="508" mass="55394">MKILGSVQQRTGRLCAQYLCIHLAHISVLTTAFLGLFSACISALPVAPERRCAFLASPRNTEKAQRAGNISGTVQHCARTYCCMGIFRLEHGGPTPDLLGCSITETSCPEASCRASAHRQNYLSCVCSSDFCNINITLNNQAKQTQPSHTSDVLSASLFVIPGGALVILIFLLTVLGGKRLVRVCGSITPLYDISEECDFDLGSMELQKVVARGHFADVRQGFFKGSSVALKVFPESNRQEFSKEKNVYLLPFMTHCGIVHCLGVGRMGREFVLILELATQGSLNTFLSRTVSNWNSTLRLAQTVTQGLAYLHTELNKNGACKPAIAHGDLSSSNVLVKADGSCALCDFGCSVVLQGFRNCPGIQDHSEETEGRIPMGTLQYMSPELLDGCVNLSSGQCLLQADVYSLGLLLWELTMRCSDLCKGSPVPAHMLPYETELGTSPSLEDLYALVSEQRKRPSVPAEWGRDFQEFSLQELLEDCWDHDAEARLTAQCAASRLSSLPFDLIL</sequence>
<keyword evidence="16 18" id="KW-0472">Membrane</keyword>
<reference evidence="21" key="2">
    <citation type="submission" date="2025-05" db="UniProtKB">
        <authorList>
            <consortium name="Ensembl"/>
        </authorList>
    </citation>
    <scope>IDENTIFICATION</scope>
</reference>
<dbReference type="GO" id="GO:0005524">
    <property type="term" value="F:ATP binding"/>
    <property type="evidence" value="ECO:0007669"/>
    <property type="project" value="UniProtKB-KW"/>
</dbReference>
<evidence type="ECO:0000256" key="4">
    <source>
        <dbReference type="ARBA" id="ARBA00009605"/>
    </source>
</evidence>
<evidence type="ECO:0000313" key="22">
    <source>
        <dbReference type="Proteomes" id="UP000694621"/>
    </source>
</evidence>
<comment type="subcellular location">
    <subcellularLocation>
        <location evidence="3">Membrane</location>
        <topology evidence="3">Single-pass type I membrane protein</topology>
    </subcellularLocation>
</comment>
<keyword evidence="15 18" id="KW-1133">Transmembrane helix</keyword>
<name>A0A8B9L9G8_ASTMX</name>
<dbReference type="PROSITE" id="PS50011">
    <property type="entry name" value="PROTEIN_KINASE_DOM"/>
    <property type="match status" value="1"/>
</dbReference>
<dbReference type="SUPFAM" id="SSF56112">
    <property type="entry name" value="Protein kinase-like (PK-like)"/>
    <property type="match status" value="1"/>
</dbReference>
<dbReference type="InterPro" id="IPR011009">
    <property type="entry name" value="Kinase-like_dom_sf"/>
</dbReference>
<gene>
    <name evidence="20" type="primary">BMPR2</name>
    <name evidence="20" type="ORF">AMEX_G26723</name>
</gene>
<comment type="similarity">
    <text evidence="4">Belongs to the protein kinase superfamily. TKL Ser/Thr protein kinase family. TGFB receptor subfamily.</text>
</comment>
<dbReference type="InterPro" id="IPR001245">
    <property type="entry name" value="Ser-Thr/Tyr_kinase_cat_dom"/>
</dbReference>
<dbReference type="Gene3D" id="3.30.200.20">
    <property type="entry name" value="Phosphorylase Kinase, domain 1"/>
    <property type="match status" value="1"/>
</dbReference>
<evidence type="ECO:0000256" key="2">
    <source>
        <dbReference type="ARBA" id="ARBA00001946"/>
    </source>
</evidence>
<dbReference type="GO" id="GO:0043235">
    <property type="term" value="C:receptor complex"/>
    <property type="evidence" value="ECO:0007669"/>
    <property type="project" value="TreeGrafter"/>
</dbReference>
<dbReference type="SUPFAM" id="SSF57302">
    <property type="entry name" value="Snake toxin-like"/>
    <property type="match status" value="1"/>
</dbReference>
<evidence type="ECO:0000256" key="5">
    <source>
        <dbReference type="ARBA" id="ARBA00012401"/>
    </source>
</evidence>
<dbReference type="InterPro" id="IPR000719">
    <property type="entry name" value="Prot_kinase_dom"/>
</dbReference>
<dbReference type="PANTHER" id="PTHR23255:SF49">
    <property type="entry name" value="ANTI-MUELLERIAN HORMONE TYPE-2 RECEPTOR"/>
    <property type="match status" value="1"/>
</dbReference>
<keyword evidence="11" id="KW-0547">Nucleotide-binding</keyword>
<feature type="transmembrane region" description="Helical" evidence="18">
    <location>
        <begin position="153"/>
        <end position="176"/>
    </location>
</feature>
<evidence type="ECO:0000256" key="11">
    <source>
        <dbReference type="ARBA" id="ARBA00022741"/>
    </source>
</evidence>
<keyword evidence="17 20" id="KW-0675">Receptor</keyword>
<dbReference type="Proteomes" id="UP000752171">
    <property type="component" value="Unassembled WGS sequence"/>
</dbReference>
<keyword evidence="9" id="KW-0479">Metal-binding</keyword>
<keyword evidence="7" id="KW-0808">Transferase</keyword>
<keyword evidence="13" id="KW-0067">ATP-binding</keyword>
<dbReference type="OrthoDB" id="669224at2759"/>
<dbReference type="CDD" id="cd23616">
    <property type="entry name" value="TFP_LU_ECD_AMHR2"/>
    <property type="match status" value="1"/>
</dbReference>
<evidence type="ECO:0000259" key="19">
    <source>
        <dbReference type="PROSITE" id="PS50011"/>
    </source>
</evidence>
<dbReference type="GO" id="GO:0030509">
    <property type="term" value="P:BMP signaling pathway"/>
    <property type="evidence" value="ECO:0007669"/>
    <property type="project" value="TreeGrafter"/>
</dbReference>
<evidence type="ECO:0000256" key="8">
    <source>
        <dbReference type="ARBA" id="ARBA00022692"/>
    </source>
</evidence>
<evidence type="ECO:0000256" key="1">
    <source>
        <dbReference type="ARBA" id="ARBA00001936"/>
    </source>
</evidence>
<evidence type="ECO:0000256" key="10">
    <source>
        <dbReference type="ARBA" id="ARBA00022729"/>
    </source>
</evidence>
<keyword evidence="6" id="KW-0723">Serine/threonine-protein kinase</keyword>
<evidence type="ECO:0000313" key="20">
    <source>
        <dbReference type="EMBL" id="KAG9260458.1"/>
    </source>
</evidence>
<comment type="cofactor">
    <cofactor evidence="2">
        <name>Mg(2+)</name>
        <dbReference type="ChEBI" id="CHEBI:18420"/>
    </cofactor>
</comment>
<evidence type="ECO:0000256" key="17">
    <source>
        <dbReference type="ARBA" id="ARBA00023170"/>
    </source>
</evidence>
<dbReference type="Ensembl" id="ENSAMXT00005053212.1">
    <property type="protein sequence ID" value="ENSAMXP00005049073.1"/>
    <property type="gene ID" value="ENSAMXG00005022389.1"/>
</dbReference>
<evidence type="ECO:0000256" key="13">
    <source>
        <dbReference type="ARBA" id="ARBA00022840"/>
    </source>
</evidence>
<dbReference type="AlphaFoldDB" id="A0A8B9L9G8"/>
<dbReference type="InterPro" id="IPR045860">
    <property type="entry name" value="Snake_toxin-like_sf"/>
</dbReference>
<evidence type="ECO:0000256" key="15">
    <source>
        <dbReference type="ARBA" id="ARBA00022989"/>
    </source>
</evidence>
<accession>A0A8B9L9G8</accession>
<dbReference type="Gene3D" id="1.10.510.10">
    <property type="entry name" value="Transferase(Phosphotransferase) domain 1"/>
    <property type="match status" value="1"/>
</dbReference>
<evidence type="ECO:0000313" key="23">
    <source>
        <dbReference type="Proteomes" id="UP000752171"/>
    </source>
</evidence>
<reference evidence="20 23" key="1">
    <citation type="submission" date="2021-07" db="EMBL/GenBank/DDBJ databases">
        <authorList>
            <person name="Imarazene B."/>
            <person name="Zahm M."/>
            <person name="Klopp C."/>
            <person name="Cabau C."/>
            <person name="Beille S."/>
            <person name="Jouanno E."/>
            <person name="Castinel A."/>
            <person name="Lluch J."/>
            <person name="Gil L."/>
            <person name="Kuchtly C."/>
            <person name="Lopez Roques C."/>
            <person name="Donnadieu C."/>
            <person name="Parrinello H."/>
            <person name="Journot L."/>
            <person name="Du K."/>
            <person name="Schartl M."/>
            <person name="Retaux S."/>
            <person name="Guiguen Y."/>
        </authorList>
    </citation>
    <scope>NUCLEOTIDE SEQUENCE [LARGE SCALE GENOMIC DNA]</scope>
    <source>
        <strain evidence="20">Pach_M1</strain>
        <tissue evidence="20">Testis</tissue>
    </source>
</reference>
<comment type="cofactor">
    <cofactor evidence="1">
        <name>Mn(2+)</name>
        <dbReference type="ChEBI" id="CHEBI:29035"/>
    </cofactor>
</comment>
<dbReference type="InterPro" id="IPR000333">
    <property type="entry name" value="TGFB_receptor"/>
</dbReference>
<evidence type="ECO:0000256" key="3">
    <source>
        <dbReference type="ARBA" id="ARBA00004479"/>
    </source>
</evidence>
<evidence type="ECO:0000313" key="21">
    <source>
        <dbReference type="Ensembl" id="ENSAMXP00005049073.1"/>
    </source>
</evidence>
<keyword evidence="10" id="KW-0732">Signal</keyword>
<organism evidence="21 22">
    <name type="scientific">Astyanax mexicanus</name>
    <name type="common">Blind cave fish</name>
    <name type="synonym">Astyanax fasciatus mexicanus</name>
    <dbReference type="NCBI Taxonomy" id="7994"/>
    <lineage>
        <taxon>Eukaryota</taxon>
        <taxon>Metazoa</taxon>
        <taxon>Chordata</taxon>
        <taxon>Craniata</taxon>
        <taxon>Vertebrata</taxon>
        <taxon>Euteleostomi</taxon>
        <taxon>Actinopterygii</taxon>
        <taxon>Neopterygii</taxon>
        <taxon>Teleostei</taxon>
        <taxon>Ostariophysi</taxon>
        <taxon>Characiformes</taxon>
        <taxon>Characoidei</taxon>
        <taxon>Acestrorhamphidae</taxon>
        <taxon>Acestrorhamphinae</taxon>
        <taxon>Astyanax</taxon>
    </lineage>
</organism>
<evidence type="ECO:0000256" key="9">
    <source>
        <dbReference type="ARBA" id="ARBA00022723"/>
    </source>
</evidence>
<dbReference type="EMBL" id="JAICCE010000024">
    <property type="protein sequence ID" value="KAG9260458.1"/>
    <property type="molecule type" value="Genomic_DNA"/>
</dbReference>
<feature type="domain" description="Protein kinase" evidence="19">
    <location>
        <begin position="205"/>
        <end position="505"/>
    </location>
</feature>
<dbReference type="GO" id="GO:0005886">
    <property type="term" value="C:plasma membrane"/>
    <property type="evidence" value="ECO:0007669"/>
    <property type="project" value="TreeGrafter"/>
</dbReference>
<keyword evidence="12" id="KW-0418">Kinase</keyword>
<protein>
    <recommendedName>
        <fullName evidence="5">receptor protein serine/threonine kinase</fullName>
        <ecNumber evidence="5">2.7.11.30</ecNumber>
    </recommendedName>
</protein>
<dbReference type="GO" id="GO:0005024">
    <property type="term" value="F:transforming growth factor beta receptor activity"/>
    <property type="evidence" value="ECO:0007669"/>
    <property type="project" value="TreeGrafter"/>
</dbReference>
<keyword evidence="8 18" id="KW-0812">Transmembrane</keyword>
<keyword evidence="14" id="KW-0460">Magnesium</keyword>
<dbReference type="Gene3D" id="2.10.60.10">
    <property type="entry name" value="CD59"/>
    <property type="match status" value="1"/>
</dbReference>
<dbReference type="PANTHER" id="PTHR23255">
    <property type="entry name" value="TRANSFORMING GROWTH FACTOR-BETA RECEPTOR TYPE I AND II"/>
    <property type="match status" value="1"/>
</dbReference>
<evidence type="ECO:0000256" key="6">
    <source>
        <dbReference type="ARBA" id="ARBA00022527"/>
    </source>
</evidence>
<dbReference type="Pfam" id="PF07714">
    <property type="entry name" value="PK_Tyr_Ser-Thr"/>
    <property type="match status" value="1"/>
</dbReference>
<evidence type="ECO:0000256" key="14">
    <source>
        <dbReference type="ARBA" id="ARBA00022842"/>
    </source>
</evidence>
<evidence type="ECO:0000256" key="7">
    <source>
        <dbReference type="ARBA" id="ARBA00022679"/>
    </source>
</evidence>
<dbReference type="EC" id="2.7.11.30" evidence="5"/>
<dbReference type="Proteomes" id="UP000694621">
    <property type="component" value="Unplaced"/>
</dbReference>
<evidence type="ECO:0000256" key="16">
    <source>
        <dbReference type="ARBA" id="ARBA00023136"/>
    </source>
</evidence>
<proteinExistence type="inferred from homology"/>
<evidence type="ECO:0000256" key="12">
    <source>
        <dbReference type="ARBA" id="ARBA00022777"/>
    </source>
</evidence>
<evidence type="ECO:0000256" key="18">
    <source>
        <dbReference type="SAM" id="Phobius"/>
    </source>
</evidence>